<dbReference type="OrthoDB" id="6464033at2759"/>
<protein>
    <submittedName>
        <fullName evidence="1">Uncharacterized protein</fullName>
    </submittedName>
</protein>
<dbReference type="EMBL" id="BMAV01017929">
    <property type="protein sequence ID" value="GFY69990.1"/>
    <property type="molecule type" value="Genomic_DNA"/>
</dbReference>
<sequence length="91" mass="10207">MGMAGSPQSSVLFWYCFTSQTIPNSVMCAEMLTLGVLFQVSIKQYNFEQHSKYEVDFCVVSCVFHSPYPHHLQSEDFESASAVLYNGPLGL</sequence>
<evidence type="ECO:0000313" key="1">
    <source>
        <dbReference type="EMBL" id="GFY69990.1"/>
    </source>
</evidence>
<dbReference type="Proteomes" id="UP000886998">
    <property type="component" value="Unassembled WGS sequence"/>
</dbReference>
<reference evidence="1" key="1">
    <citation type="submission" date="2020-08" db="EMBL/GenBank/DDBJ databases">
        <title>Multicomponent nature underlies the extraordinary mechanical properties of spider dragline silk.</title>
        <authorList>
            <person name="Kono N."/>
            <person name="Nakamura H."/>
            <person name="Mori M."/>
            <person name="Yoshida Y."/>
            <person name="Ohtoshi R."/>
            <person name="Malay A.D."/>
            <person name="Moran D.A.P."/>
            <person name="Tomita M."/>
            <person name="Numata K."/>
            <person name="Arakawa K."/>
        </authorList>
    </citation>
    <scope>NUCLEOTIDE SEQUENCE</scope>
</reference>
<evidence type="ECO:0000313" key="2">
    <source>
        <dbReference type="Proteomes" id="UP000886998"/>
    </source>
</evidence>
<gene>
    <name evidence="1" type="ORF">TNIN_113261</name>
</gene>
<proteinExistence type="predicted"/>
<name>A0A8X6YFM3_9ARAC</name>
<dbReference type="AlphaFoldDB" id="A0A8X6YFM3"/>
<accession>A0A8X6YFM3</accession>
<comment type="caution">
    <text evidence="1">The sequence shown here is derived from an EMBL/GenBank/DDBJ whole genome shotgun (WGS) entry which is preliminary data.</text>
</comment>
<organism evidence="1 2">
    <name type="scientific">Trichonephila inaurata madagascariensis</name>
    <dbReference type="NCBI Taxonomy" id="2747483"/>
    <lineage>
        <taxon>Eukaryota</taxon>
        <taxon>Metazoa</taxon>
        <taxon>Ecdysozoa</taxon>
        <taxon>Arthropoda</taxon>
        <taxon>Chelicerata</taxon>
        <taxon>Arachnida</taxon>
        <taxon>Araneae</taxon>
        <taxon>Araneomorphae</taxon>
        <taxon>Entelegynae</taxon>
        <taxon>Araneoidea</taxon>
        <taxon>Nephilidae</taxon>
        <taxon>Trichonephila</taxon>
        <taxon>Trichonephila inaurata</taxon>
    </lineage>
</organism>
<keyword evidence="2" id="KW-1185">Reference proteome</keyword>